<sequence length="222" mass="24132">MTDPIEDQRQSFNRWLERTGQSTLAVAKRAGINESALRHYKNGKTRDLRMENKLKIAQTQHAKLSDIFGETAQRFSSPPPASIAASSGVPSAEPPMFGGAVPVVGRAQNGRVIATIFPIAYVEAPQNMTLSGNVYAVRVANTLNMPRLRMRETVLCSPDDPVAPGDDAAIHDTDGEIHLMRCLENSHEHGFTGTIYSNEGKKITIPADAIVNVARIVAIYPA</sequence>
<dbReference type="CDD" id="cd00093">
    <property type="entry name" value="HTH_XRE"/>
    <property type="match status" value="1"/>
</dbReference>
<protein>
    <recommendedName>
        <fullName evidence="3">XRE family transcriptional regulator</fullName>
    </recommendedName>
</protein>
<evidence type="ECO:0000313" key="1">
    <source>
        <dbReference type="EMBL" id="KZC97206.1"/>
    </source>
</evidence>
<dbReference type="InterPro" id="IPR001387">
    <property type="entry name" value="Cro/C1-type_HTH"/>
</dbReference>
<name>A0ABR5XWX0_9PROT</name>
<keyword evidence="2" id="KW-1185">Reference proteome</keyword>
<dbReference type="EMBL" id="LPXL01000056">
    <property type="protein sequence ID" value="KZC97206.1"/>
    <property type="molecule type" value="Genomic_DNA"/>
</dbReference>
<dbReference type="InterPro" id="IPR010982">
    <property type="entry name" value="Lambda_DNA-bd_dom_sf"/>
</dbReference>
<evidence type="ECO:0000313" key="2">
    <source>
        <dbReference type="Proteomes" id="UP000076167"/>
    </source>
</evidence>
<accession>A0ABR5XWX0</accession>
<dbReference type="Proteomes" id="UP000076167">
    <property type="component" value="Unassembled WGS sequence"/>
</dbReference>
<evidence type="ECO:0008006" key="3">
    <source>
        <dbReference type="Google" id="ProtNLM"/>
    </source>
</evidence>
<organism evidence="1 2">
    <name type="scientific">Thalassospira xiamenensis</name>
    <dbReference type="NCBI Taxonomy" id="220697"/>
    <lineage>
        <taxon>Bacteria</taxon>
        <taxon>Pseudomonadati</taxon>
        <taxon>Pseudomonadota</taxon>
        <taxon>Alphaproteobacteria</taxon>
        <taxon>Rhodospirillales</taxon>
        <taxon>Thalassospiraceae</taxon>
        <taxon>Thalassospira</taxon>
    </lineage>
</organism>
<gene>
    <name evidence="1" type="ORF">AUP40_04515</name>
</gene>
<comment type="caution">
    <text evidence="1">The sequence shown here is derived from an EMBL/GenBank/DDBJ whole genome shotgun (WGS) entry which is preliminary data.</text>
</comment>
<reference evidence="1 2" key="1">
    <citation type="submission" date="2015-12" db="EMBL/GenBank/DDBJ databases">
        <title>Genome sequence of Thalassospira xiamenensis MCCC 1A03005.</title>
        <authorList>
            <person name="Lu L."/>
            <person name="Lai Q."/>
            <person name="Shao Z."/>
            <person name="Qian P."/>
        </authorList>
    </citation>
    <scope>NUCLEOTIDE SEQUENCE [LARGE SCALE GENOMIC DNA]</scope>
    <source>
        <strain evidence="1 2">MCCC 1A03005</strain>
    </source>
</reference>
<proteinExistence type="predicted"/>
<dbReference type="SUPFAM" id="SSF47413">
    <property type="entry name" value="lambda repressor-like DNA-binding domains"/>
    <property type="match status" value="1"/>
</dbReference>
<dbReference type="RefSeq" id="WP_063092980.1">
    <property type="nucleotide sequence ID" value="NZ_JAINWB010000003.1"/>
</dbReference>